<accession>A0ACC0JJZ8</accession>
<proteinExistence type="predicted"/>
<reference evidence="1 2" key="1">
    <citation type="journal article" date="2022" name="Genome Biol. Evol.">
        <title>The Spruce Budworm Genome: Reconstructing the Evolutionary History of Antifreeze Proteins.</title>
        <authorList>
            <person name="Beliveau C."/>
            <person name="Gagne P."/>
            <person name="Picq S."/>
            <person name="Vernygora O."/>
            <person name="Keeling C.I."/>
            <person name="Pinkney K."/>
            <person name="Doucet D."/>
            <person name="Wen F."/>
            <person name="Johnston J.S."/>
            <person name="Maaroufi H."/>
            <person name="Boyle B."/>
            <person name="Laroche J."/>
            <person name="Dewar K."/>
            <person name="Juretic N."/>
            <person name="Blackburn G."/>
            <person name="Nisole A."/>
            <person name="Brunet B."/>
            <person name="Brandao M."/>
            <person name="Lumley L."/>
            <person name="Duan J."/>
            <person name="Quan G."/>
            <person name="Lucarotti C.J."/>
            <person name="Roe A.D."/>
            <person name="Sperling F.A.H."/>
            <person name="Levesque R.C."/>
            <person name="Cusson M."/>
        </authorList>
    </citation>
    <scope>NUCLEOTIDE SEQUENCE [LARGE SCALE GENOMIC DNA]</scope>
    <source>
        <strain evidence="1">Glfc:IPQL:Cfum</strain>
    </source>
</reference>
<evidence type="ECO:0000313" key="2">
    <source>
        <dbReference type="Proteomes" id="UP001064048"/>
    </source>
</evidence>
<dbReference type="EMBL" id="CM046104">
    <property type="protein sequence ID" value="KAI8424444.1"/>
    <property type="molecule type" value="Genomic_DNA"/>
</dbReference>
<dbReference type="Proteomes" id="UP001064048">
    <property type="component" value="Chromosome 4"/>
</dbReference>
<evidence type="ECO:0000313" key="1">
    <source>
        <dbReference type="EMBL" id="KAI8424444.1"/>
    </source>
</evidence>
<sequence length="597" mass="67143">MFKLSICCLQLLITCVCVISQDVEKPNIVFIMADDLGWDDVSFHGSDQIMTPNIDVIAYQGVMLQQYYTDTQGTPTRSALFTGKYPMRLGTQSDSISATEDRGIPITERLLPEYLKELGYETHLVGKWHVGKSRAHYLPTNRGFDTFYGFLDGAVDYYTYNLVETCNGSSFYGLNMYENLEPIEDLNGHLTEVLTDRAVSLIRNHTSTAPLYLHVSHAAPHAGGGLVSLQPPVETIAEQSHIAHTARRLYAGLVSSLDKSVGHIVAALAEKEILKNTLIVFVSDNGAAGLSQNFGSNLPLRGLKSTPWEGAARAVAVVWHPTISHRISNAIFHVTDWFPTLITAAGGNPSNKIDGLDQWATIIKAEQPKRNDVLITIDDLNGWAAFREGDFKIIVGNVTKEKSKYHGKELMALKHDVLPYETVLLESEACLVFKETLDLPLNIEEVYEQRNSSKLAGSDDIPEEVVCFPTFVKGCLFNVTRDPLEAYDLWHAKMDIVRRMSLRLRSLWTEMYPRPTLRGDPRADPAKQNYVWFSWVPNDEEMYEPRKPVPPFPLQVSRDELQYVVDINLNTFRDKLQDYIKNMGESFLKSVGGLFNF</sequence>
<keyword evidence="2" id="KW-1185">Reference proteome</keyword>
<protein>
    <submittedName>
        <fullName evidence="1">Uncharacterized protein</fullName>
    </submittedName>
</protein>
<organism evidence="1 2">
    <name type="scientific">Choristoneura fumiferana</name>
    <name type="common">Spruce budworm moth</name>
    <name type="synonym">Archips fumiferana</name>
    <dbReference type="NCBI Taxonomy" id="7141"/>
    <lineage>
        <taxon>Eukaryota</taxon>
        <taxon>Metazoa</taxon>
        <taxon>Ecdysozoa</taxon>
        <taxon>Arthropoda</taxon>
        <taxon>Hexapoda</taxon>
        <taxon>Insecta</taxon>
        <taxon>Pterygota</taxon>
        <taxon>Neoptera</taxon>
        <taxon>Endopterygota</taxon>
        <taxon>Lepidoptera</taxon>
        <taxon>Glossata</taxon>
        <taxon>Ditrysia</taxon>
        <taxon>Tortricoidea</taxon>
        <taxon>Tortricidae</taxon>
        <taxon>Tortricinae</taxon>
        <taxon>Choristoneura</taxon>
    </lineage>
</organism>
<name>A0ACC0JJZ8_CHOFU</name>
<comment type="caution">
    <text evidence="1">The sequence shown here is derived from an EMBL/GenBank/DDBJ whole genome shotgun (WGS) entry which is preliminary data.</text>
</comment>
<gene>
    <name evidence="1" type="ORF">MSG28_002933</name>
</gene>